<accession>A0A0E3V9W3</accession>
<dbReference type="RefSeq" id="WP_046577438.1">
    <property type="nucleotide sequence ID" value="NZ_CP010429.1"/>
</dbReference>
<name>A0A0E3V9W3_9BACT</name>
<dbReference type="HOGENOM" id="CLU_1137474_0_0_10"/>
<dbReference type="AlphaFoldDB" id="A0A0E3V9W3"/>
<dbReference type="EMBL" id="CP010429">
    <property type="protein sequence ID" value="AKD57526.1"/>
    <property type="molecule type" value="Genomic_DNA"/>
</dbReference>
<reference evidence="1 2" key="1">
    <citation type="journal article" date="2014" name="Curr. Microbiol.">
        <title>Spirosoma radiotolerans sp. nov., a gamma-radiation-resistant bacterium isolated from gamma ray-irradiated soil.</title>
        <authorList>
            <person name="Lee J.J."/>
            <person name="Srinivasan S."/>
            <person name="Lim S."/>
            <person name="Joe M."/>
            <person name="Im S."/>
            <person name="Bae S.I."/>
            <person name="Park K.R."/>
            <person name="Han J.H."/>
            <person name="Park S.H."/>
            <person name="Joo B.M."/>
            <person name="Park S.J."/>
            <person name="Kim M.K."/>
        </authorList>
    </citation>
    <scope>NUCLEOTIDE SEQUENCE [LARGE SCALE GENOMIC DNA]</scope>
    <source>
        <strain evidence="1 2">DG5A</strain>
    </source>
</reference>
<evidence type="ECO:0000313" key="2">
    <source>
        <dbReference type="Proteomes" id="UP000033054"/>
    </source>
</evidence>
<gene>
    <name evidence="1" type="ORF">SD10_24135</name>
</gene>
<organism evidence="1 2">
    <name type="scientific">Spirosoma radiotolerans</name>
    <dbReference type="NCBI Taxonomy" id="1379870"/>
    <lineage>
        <taxon>Bacteria</taxon>
        <taxon>Pseudomonadati</taxon>
        <taxon>Bacteroidota</taxon>
        <taxon>Cytophagia</taxon>
        <taxon>Cytophagales</taxon>
        <taxon>Cytophagaceae</taxon>
        <taxon>Spirosoma</taxon>
    </lineage>
</organism>
<proteinExistence type="predicted"/>
<dbReference type="PATRIC" id="fig|1379870.5.peg.5223"/>
<dbReference type="Proteomes" id="UP000033054">
    <property type="component" value="Chromosome"/>
</dbReference>
<evidence type="ECO:0000313" key="1">
    <source>
        <dbReference type="EMBL" id="AKD57526.1"/>
    </source>
</evidence>
<dbReference type="KEGG" id="srd:SD10_24135"/>
<sequence>MLNAAMSYFVTCNSKEKIFFNIDILYDPKVTDTSLFLNERFIYIRLDGYWRFQDRLRNEIDSSKVIYLDNRNSRDISSDRYWEPDPDFNTQAIALSWVNSLFDNKIDDKFKTLGISINREEAVIQYNNSQFGQLYFIKSINYVFQWEYMTLARAIYSNKTKHRYRPERPLIFENEERYPIFLDEESTLINYIERFIKKKYFIDLEQKERASKHKKTRSRSTNYDDSEEAVMRSFLNDTSENFGF</sequence>
<keyword evidence="2" id="KW-1185">Reference proteome</keyword>
<protein>
    <submittedName>
        <fullName evidence="1">Uncharacterized protein</fullName>
    </submittedName>
</protein>